<dbReference type="AlphaFoldDB" id="A0A2U1PDE1"/>
<keyword evidence="3" id="KW-0539">Nucleus</keyword>
<feature type="domain" description="CRC" evidence="5">
    <location>
        <begin position="459"/>
        <end position="582"/>
    </location>
</feature>
<dbReference type="OrthoDB" id="6283463at2759"/>
<organism evidence="6 7">
    <name type="scientific">Artemisia annua</name>
    <name type="common">Sweet wormwood</name>
    <dbReference type="NCBI Taxonomy" id="35608"/>
    <lineage>
        <taxon>Eukaryota</taxon>
        <taxon>Viridiplantae</taxon>
        <taxon>Streptophyta</taxon>
        <taxon>Embryophyta</taxon>
        <taxon>Tracheophyta</taxon>
        <taxon>Spermatophyta</taxon>
        <taxon>Magnoliopsida</taxon>
        <taxon>eudicotyledons</taxon>
        <taxon>Gunneridae</taxon>
        <taxon>Pentapetalae</taxon>
        <taxon>asterids</taxon>
        <taxon>campanulids</taxon>
        <taxon>Asterales</taxon>
        <taxon>Asteraceae</taxon>
        <taxon>Asteroideae</taxon>
        <taxon>Anthemideae</taxon>
        <taxon>Artemisiinae</taxon>
        <taxon>Artemisia</taxon>
    </lineage>
</organism>
<dbReference type="SMART" id="SM01114">
    <property type="entry name" value="CXC"/>
    <property type="match status" value="2"/>
</dbReference>
<feature type="region of interest" description="Disordered" evidence="4">
    <location>
        <begin position="236"/>
        <end position="275"/>
    </location>
</feature>
<dbReference type="PROSITE" id="PS51634">
    <property type="entry name" value="CRC"/>
    <property type="match status" value="1"/>
</dbReference>
<feature type="compositionally biased region" description="Basic and acidic residues" evidence="4">
    <location>
        <begin position="247"/>
        <end position="263"/>
    </location>
</feature>
<dbReference type="InterPro" id="IPR044522">
    <property type="entry name" value="TSO1-like"/>
</dbReference>
<dbReference type="PANTHER" id="PTHR46159:SF12">
    <property type="entry name" value="PROTEIN TESMIN_TSO1-LIKE CXC 3-RELATED"/>
    <property type="match status" value="1"/>
</dbReference>
<evidence type="ECO:0000313" key="7">
    <source>
        <dbReference type="Proteomes" id="UP000245207"/>
    </source>
</evidence>
<feature type="compositionally biased region" description="Polar residues" evidence="4">
    <location>
        <begin position="335"/>
        <end position="347"/>
    </location>
</feature>
<feature type="region of interest" description="Disordered" evidence="4">
    <location>
        <begin position="115"/>
        <end position="146"/>
    </location>
</feature>
<proteinExistence type="inferred from homology"/>
<keyword evidence="7" id="KW-1185">Reference proteome</keyword>
<protein>
    <submittedName>
        <fullName evidence="6">Tesmin/TSO1-like CXC domain-containing protein</fullName>
    </submittedName>
</protein>
<dbReference type="Pfam" id="PF03638">
    <property type="entry name" value="TCR"/>
    <property type="match status" value="2"/>
</dbReference>
<comment type="subcellular location">
    <subcellularLocation>
        <location evidence="1">Nucleus</location>
    </subcellularLocation>
</comment>
<dbReference type="EMBL" id="PKPP01001306">
    <property type="protein sequence ID" value="PWA83782.1"/>
    <property type="molecule type" value="Genomic_DNA"/>
</dbReference>
<comment type="similarity">
    <text evidence="2">Belongs to the lin-54 family.</text>
</comment>
<feature type="region of interest" description="Disordered" evidence="4">
    <location>
        <begin position="692"/>
        <end position="725"/>
    </location>
</feature>
<dbReference type="PANTHER" id="PTHR46159">
    <property type="entry name" value="PROTEIN TESMIN/TSO1-LIKE CXC 2"/>
    <property type="match status" value="1"/>
</dbReference>
<feature type="compositionally biased region" description="Low complexity" evidence="4">
    <location>
        <begin position="322"/>
        <end position="334"/>
    </location>
</feature>
<dbReference type="Proteomes" id="UP000245207">
    <property type="component" value="Unassembled WGS sequence"/>
</dbReference>
<evidence type="ECO:0000259" key="5">
    <source>
        <dbReference type="PROSITE" id="PS51634"/>
    </source>
</evidence>
<accession>A0A2U1PDE1</accession>
<evidence type="ECO:0000313" key="6">
    <source>
        <dbReference type="EMBL" id="PWA83782.1"/>
    </source>
</evidence>
<reference evidence="6 7" key="1">
    <citation type="journal article" date="2018" name="Mol. Plant">
        <title>The genome of Artemisia annua provides insight into the evolution of Asteraceae family and artemisinin biosynthesis.</title>
        <authorList>
            <person name="Shen Q."/>
            <person name="Zhang L."/>
            <person name="Liao Z."/>
            <person name="Wang S."/>
            <person name="Yan T."/>
            <person name="Shi P."/>
            <person name="Liu M."/>
            <person name="Fu X."/>
            <person name="Pan Q."/>
            <person name="Wang Y."/>
            <person name="Lv Z."/>
            <person name="Lu X."/>
            <person name="Zhang F."/>
            <person name="Jiang W."/>
            <person name="Ma Y."/>
            <person name="Chen M."/>
            <person name="Hao X."/>
            <person name="Li L."/>
            <person name="Tang Y."/>
            <person name="Lv G."/>
            <person name="Zhou Y."/>
            <person name="Sun X."/>
            <person name="Brodelius P.E."/>
            <person name="Rose J.K.C."/>
            <person name="Tang K."/>
        </authorList>
    </citation>
    <scope>NUCLEOTIDE SEQUENCE [LARGE SCALE GENOMIC DNA]</scope>
    <source>
        <strain evidence="7">cv. Huhao1</strain>
        <tissue evidence="6">Leaf</tissue>
    </source>
</reference>
<evidence type="ECO:0000256" key="2">
    <source>
        <dbReference type="ARBA" id="ARBA00007267"/>
    </source>
</evidence>
<feature type="compositionally biased region" description="Polar residues" evidence="4">
    <location>
        <begin position="116"/>
        <end position="146"/>
    </location>
</feature>
<dbReference type="GO" id="GO:0005634">
    <property type="term" value="C:nucleus"/>
    <property type="evidence" value="ECO:0007669"/>
    <property type="project" value="UniProtKB-SubCell"/>
</dbReference>
<gene>
    <name evidence="6" type="ORF">CTI12_AA164990</name>
</gene>
<dbReference type="InterPro" id="IPR005172">
    <property type="entry name" value="CRC"/>
</dbReference>
<evidence type="ECO:0000256" key="4">
    <source>
        <dbReference type="SAM" id="MobiDB-lite"/>
    </source>
</evidence>
<dbReference type="STRING" id="35608.A0A2U1PDE1"/>
<sequence length="745" mass="80444">MKMISVVNGENDEESEKGIVVMDTPERTQIANPLSKFEDSPVFNYINSLSPIKPVKSMHFTQTFSSLSFASLPSVFTSPHVSSLKDSKFLRRHQFLDPLKPELTSEDAKKAETIEGNLNTDQNSSKQQTDFNPSDSNNETSAVPLNGCSNFESSKLSYDPVSVNTMNTLKMVGPSASSAPFINNVSADGSLRTEGEIEGIDALHHGKEATGCDWDSLISDASELLNFNSPSEMVPYKGSGQNTLDCTDYKVDGTDNNPSEKNDGMNGAPENHQTVDSTLNNFEVGEPVEDADEGGPNVFRGMRRRCLVFEMSGSRRKHFEDSSNGSSLNTSESNQTVLPNDNNLPPLSAGNDSSRCILPGIGLHLNAIASNLVDQKVKHESSGSTRQLIIGHPSGIYGSMALATLDAPSLENDMGPSQNSLLVAEDASKALNFVISEELSQSQTSPKKKRRRSDADGEACKRCNCKKSKCLKLYCECFAAGVYCVEPCSCHDCFNKPIHEDTVLATRKQIESRNPLAFAPKVIKTVDPMQEDELNNTPASARHKRGCNCKKSGCLKKYCECYQGGVGCSINCRCEGCKNTFGRKDGSEMDLEVNPADESEVIGSDGSLQMVLHSEAEGISATPISATPASPSRFGRQSIALVKSSKGKPPRSFLAIKGSSSSQRFGTLNPFKGVENQQLQTVGENEIPEILEGNNGSPISGVKSCSPNSKRVSPPHSGGMGQRSSRKLILQSIPSFPCLTPNSKQ</sequence>
<evidence type="ECO:0000256" key="1">
    <source>
        <dbReference type="ARBA" id="ARBA00004123"/>
    </source>
</evidence>
<name>A0A2U1PDE1_ARTAN</name>
<dbReference type="InterPro" id="IPR033467">
    <property type="entry name" value="Tesmin/TSO1-like_CXC"/>
</dbReference>
<evidence type="ECO:0000256" key="3">
    <source>
        <dbReference type="ARBA" id="ARBA00023242"/>
    </source>
</evidence>
<feature type="compositionally biased region" description="Polar residues" evidence="4">
    <location>
        <begin position="694"/>
        <end position="711"/>
    </location>
</feature>
<feature type="region of interest" description="Disordered" evidence="4">
    <location>
        <begin position="317"/>
        <end position="347"/>
    </location>
</feature>
<dbReference type="GO" id="GO:0003700">
    <property type="term" value="F:DNA-binding transcription factor activity"/>
    <property type="evidence" value="ECO:0007669"/>
    <property type="project" value="InterPro"/>
</dbReference>
<comment type="caution">
    <text evidence="6">The sequence shown here is derived from an EMBL/GenBank/DDBJ whole genome shotgun (WGS) entry which is preliminary data.</text>
</comment>